<name>A0A0L0CNB6_LUCCU</name>
<dbReference type="STRING" id="7375.A0A0L0CNB6"/>
<keyword evidence="2" id="KW-0863">Zinc-finger</keyword>
<dbReference type="PROSITE" id="PS00518">
    <property type="entry name" value="ZF_RING_1"/>
    <property type="match status" value="1"/>
</dbReference>
<evidence type="ECO:0008006" key="8">
    <source>
        <dbReference type="Google" id="ProtNLM"/>
    </source>
</evidence>
<dbReference type="GO" id="GO:0019789">
    <property type="term" value="F:SUMO transferase activity"/>
    <property type="evidence" value="ECO:0007669"/>
    <property type="project" value="InterPro"/>
</dbReference>
<dbReference type="PANTHER" id="PTHR22663:SF17">
    <property type="entry name" value="RING FINGER PROTEIN NARYA-RELATED"/>
    <property type="match status" value="1"/>
</dbReference>
<evidence type="ECO:0000256" key="5">
    <source>
        <dbReference type="SAM" id="MobiDB-lite"/>
    </source>
</evidence>
<dbReference type="PANTHER" id="PTHR22663">
    <property type="entry name" value="RING FINGER PROTEIN NARYA-RELATED"/>
    <property type="match status" value="1"/>
</dbReference>
<evidence type="ECO:0000313" key="7">
    <source>
        <dbReference type="Proteomes" id="UP000037069"/>
    </source>
</evidence>
<dbReference type="OMA" id="YIEYHER"/>
<dbReference type="InterPro" id="IPR042123">
    <property type="entry name" value="Zip3/RNF212-like"/>
</dbReference>
<evidence type="ECO:0000256" key="1">
    <source>
        <dbReference type="ARBA" id="ARBA00022723"/>
    </source>
</evidence>
<keyword evidence="3" id="KW-0862">Zinc</keyword>
<dbReference type="EMBL" id="JRES01000145">
    <property type="protein sequence ID" value="KNC33838.1"/>
    <property type="molecule type" value="Genomic_DNA"/>
</dbReference>
<comment type="caution">
    <text evidence="6">The sequence shown here is derived from an EMBL/GenBank/DDBJ whole genome shotgun (WGS) entry which is preliminary data.</text>
</comment>
<gene>
    <name evidence="6" type="ORF">FF38_08989</name>
</gene>
<keyword evidence="7" id="KW-1185">Reference proteome</keyword>
<dbReference type="AlphaFoldDB" id="A0A0L0CNB6"/>
<dbReference type="Proteomes" id="UP000037069">
    <property type="component" value="Unassembled WGS sequence"/>
</dbReference>
<keyword evidence="1" id="KW-0479">Metal-binding</keyword>
<sequence length="247" mass="28914">MFPLYCNQCFRRQKYETSLQLFVSRCGHIICNNCAQENCCICGRPFKAVAINKEMPQSMLGYFSSPMTQYQHFKKTLKFHHEQQQRLVMHMCRTIVEEDKKTKSELESLGKVDDSIMRQIEHERERIRKLREYIEYHERRLEQARYMSPPISSQPRPRYPQRVLGMEAAITKTANKNVAKRFSQPIRPNLVFPQSPTVSDTNNSSSVTTEETNVIKPSVKKQRTPPALLPLSQHKMSDTEFSLNLLE</sequence>
<evidence type="ECO:0000256" key="2">
    <source>
        <dbReference type="ARBA" id="ARBA00022771"/>
    </source>
</evidence>
<evidence type="ECO:0000313" key="6">
    <source>
        <dbReference type="EMBL" id="KNC33838.1"/>
    </source>
</evidence>
<feature type="region of interest" description="Disordered" evidence="5">
    <location>
        <begin position="190"/>
        <end position="233"/>
    </location>
</feature>
<evidence type="ECO:0000256" key="3">
    <source>
        <dbReference type="ARBA" id="ARBA00022833"/>
    </source>
</evidence>
<feature type="compositionally biased region" description="Low complexity" evidence="5">
    <location>
        <begin position="195"/>
        <end position="214"/>
    </location>
</feature>
<organism evidence="6 7">
    <name type="scientific">Lucilia cuprina</name>
    <name type="common">Green bottle fly</name>
    <name type="synonym">Australian sheep blowfly</name>
    <dbReference type="NCBI Taxonomy" id="7375"/>
    <lineage>
        <taxon>Eukaryota</taxon>
        <taxon>Metazoa</taxon>
        <taxon>Ecdysozoa</taxon>
        <taxon>Arthropoda</taxon>
        <taxon>Hexapoda</taxon>
        <taxon>Insecta</taxon>
        <taxon>Pterygota</taxon>
        <taxon>Neoptera</taxon>
        <taxon>Endopterygota</taxon>
        <taxon>Diptera</taxon>
        <taxon>Brachycera</taxon>
        <taxon>Muscomorpha</taxon>
        <taxon>Oestroidea</taxon>
        <taxon>Calliphoridae</taxon>
        <taxon>Luciliinae</taxon>
        <taxon>Lucilia</taxon>
    </lineage>
</organism>
<dbReference type="InterPro" id="IPR017907">
    <property type="entry name" value="Znf_RING_CS"/>
</dbReference>
<dbReference type="GO" id="GO:0008270">
    <property type="term" value="F:zinc ion binding"/>
    <property type="evidence" value="ECO:0007669"/>
    <property type="project" value="UniProtKB-KW"/>
</dbReference>
<dbReference type="OrthoDB" id="2535391at2759"/>
<keyword evidence="4" id="KW-0469">Meiosis</keyword>
<accession>A0A0L0CNB6</accession>
<proteinExistence type="predicted"/>
<dbReference type="GO" id="GO:0000795">
    <property type="term" value="C:synaptonemal complex"/>
    <property type="evidence" value="ECO:0007669"/>
    <property type="project" value="InterPro"/>
</dbReference>
<dbReference type="GO" id="GO:0007131">
    <property type="term" value="P:reciprocal meiotic recombination"/>
    <property type="evidence" value="ECO:0007669"/>
    <property type="project" value="InterPro"/>
</dbReference>
<evidence type="ECO:0000256" key="4">
    <source>
        <dbReference type="ARBA" id="ARBA00023254"/>
    </source>
</evidence>
<dbReference type="GO" id="GO:0016925">
    <property type="term" value="P:protein sumoylation"/>
    <property type="evidence" value="ECO:0007669"/>
    <property type="project" value="TreeGrafter"/>
</dbReference>
<reference evidence="6 7" key="1">
    <citation type="journal article" date="2015" name="Nat. Commun.">
        <title>Lucilia cuprina genome unlocks parasitic fly biology to underpin future interventions.</title>
        <authorList>
            <person name="Anstead C.A."/>
            <person name="Korhonen P.K."/>
            <person name="Young N.D."/>
            <person name="Hall R.S."/>
            <person name="Jex A.R."/>
            <person name="Murali S.C."/>
            <person name="Hughes D.S."/>
            <person name="Lee S.F."/>
            <person name="Perry T."/>
            <person name="Stroehlein A.J."/>
            <person name="Ansell B.R."/>
            <person name="Breugelmans B."/>
            <person name="Hofmann A."/>
            <person name="Qu J."/>
            <person name="Dugan S."/>
            <person name="Lee S.L."/>
            <person name="Chao H."/>
            <person name="Dinh H."/>
            <person name="Han Y."/>
            <person name="Doddapaneni H.V."/>
            <person name="Worley K.C."/>
            <person name="Muzny D.M."/>
            <person name="Ioannidis P."/>
            <person name="Waterhouse R.M."/>
            <person name="Zdobnov E.M."/>
            <person name="James P.J."/>
            <person name="Bagnall N.H."/>
            <person name="Kotze A.C."/>
            <person name="Gibbs R.A."/>
            <person name="Richards S."/>
            <person name="Batterham P."/>
            <person name="Gasser R.B."/>
        </authorList>
    </citation>
    <scope>NUCLEOTIDE SEQUENCE [LARGE SCALE GENOMIC DNA]</scope>
    <source>
        <strain evidence="6 7">LS</strain>
        <tissue evidence="6">Full body</tissue>
    </source>
</reference>
<dbReference type="GO" id="GO:0007129">
    <property type="term" value="P:homologous chromosome pairing at meiosis"/>
    <property type="evidence" value="ECO:0007669"/>
    <property type="project" value="TreeGrafter"/>
</dbReference>
<protein>
    <recommendedName>
        <fullName evidence="8">RING-type domain-containing protein</fullName>
    </recommendedName>
</protein>